<feature type="compositionally biased region" description="Basic and acidic residues" evidence="5">
    <location>
        <begin position="59"/>
        <end position="70"/>
    </location>
</feature>
<keyword evidence="4" id="KW-0233">DNA recombination</keyword>
<dbReference type="InterPro" id="IPR002559">
    <property type="entry name" value="Transposase_11"/>
</dbReference>
<feature type="region of interest" description="Disordered" evidence="5">
    <location>
        <begin position="59"/>
        <end position="89"/>
    </location>
</feature>
<dbReference type="AlphaFoldDB" id="A0A2K8KQP4"/>
<evidence type="ECO:0000256" key="4">
    <source>
        <dbReference type="ARBA" id="ARBA00023172"/>
    </source>
</evidence>
<dbReference type="GO" id="GO:0003677">
    <property type="term" value="F:DNA binding"/>
    <property type="evidence" value="ECO:0007669"/>
    <property type="project" value="UniProtKB-KW"/>
</dbReference>
<evidence type="ECO:0000256" key="2">
    <source>
        <dbReference type="ARBA" id="ARBA00022578"/>
    </source>
</evidence>
<gene>
    <name evidence="7" type="ORF">REIFOR_01923</name>
</gene>
<evidence type="ECO:0000313" key="7">
    <source>
        <dbReference type="EMBL" id="ATX77060.1"/>
    </source>
</evidence>
<dbReference type="PANTHER" id="PTHR35604:SF2">
    <property type="entry name" value="TRANSPOSASE INSH FOR INSERTION SEQUENCE ELEMENT IS5A-RELATED"/>
    <property type="match status" value="1"/>
</dbReference>
<protein>
    <submittedName>
        <fullName evidence="7">Transposase, IS4-like protein</fullName>
    </submittedName>
</protein>
<organism evidence="7 8">
    <name type="scientific">Reinekea forsetii</name>
    <dbReference type="NCBI Taxonomy" id="1336806"/>
    <lineage>
        <taxon>Bacteria</taxon>
        <taxon>Pseudomonadati</taxon>
        <taxon>Pseudomonadota</taxon>
        <taxon>Gammaproteobacteria</taxon>
        <taxon>Oceanospirillales</taxon>
        <taxon>Saccharospirillaceae</taxon>
        <taxon>Reinekea</taxon>
    </lineage>
</organism>
<evidence type="ECO:0000256" key="1">
    <source>
        <dbReference type="ARBA" id="ARBA00010075"/>
    </source>
</evidence>
<dbReference type="PANTHER" id="PTHR35604">
    <property type="entry name" value="TRANSPOSASE INSH FOR INSERTION SEQUENCE ELEMENT IS5A-RELATED"/>
    <property type="match status" value="1"/>
</dbReference>
<keyword evidence="8" id="KW-1185">Reference proteome</keyword>
<evidence type="ECO:0000256" key="3">
    <source>
        <dbReference type="ARBA" id="ARBA00023125"/>
    </source>
</evidence>
<proteinExistence type="inferred from homology"/>
<dbReference type="KEGG" id="rfo:REIFOR_01923"/>
<evidence type="ECO:0000256" key="5">
    <source>
        <dbReference type="SAM" id="MobiDB-lite"/>
    </source>
</evidence>
<dbReference type="GO" id="GO:0006313">
    <property type="term" value="P:DNA transposition"/>
    <property type="evidence" value="ECO:0007669"/>
    <property type="project" value="InterPro"/>
</dbReference>
<evidence type="ECO:0000259" key="6">
    <source>
        <dbReference type="Pfam" id="PF01609"/>
    </source>
</evidence>
<evidence type="ECO:0000313" key="8">
    <source>
        <dbReference type="Proteomes" id="UP000229757"/>
    </source>
</evidence>
<dbReference type="Pfam" id="PF01609">
    <property type="entry name" value="DDE_Tnp_1"/>
    <property type="match status" value="1"/>
</dbReference>
<feature type="domain" description="Transposase IS4-like" evidence="6">
    <location>
        <begin position="45"/>
        <end position="235"/>
    </location>
</feature>
<feature type="region of interest" description="Disordered" evidence="5">
    <location>
        <begin position="174"/>
        <end position="194"/>
    </location>
</feature>
<dbReference type="EMBL" id="CP011797">
    <property type="protein sequence ID" value="ATX77060.1"/>
    <property type="molecule type" value="Genomic_DNA"/>
</dbReference>
<name>A0A2K8KQP4_9GAMM</name>
<accession>A0A2K8KQP4</accession>
<reference evidence="7 8" key="1">
    <citation type="journal article" date="2017" name="Environ. Microbiol.">
        <title>Genomic and physiological analyses of 'Reinekea forsetii' reveal a versatile opportunistic lifestyle during spring algae blooms.</title>
        <authorList>
            <person name="Avci B."/>
            <person name="Hahnke R.L."/>
            <person name="Chafee M."/>
            <person name="Fischer T."/>
            <person name="Gruber-Vodicka H."/>
            <person name="Tegetmeyer H.E."/>
            <person name="Harder J."/>
            <person name="Fuchs B.M."/>
            <person name="Amann R.I."/>
            <person name="Teeling H."/>
        </authorList>
    </citation>
    <scope>NUCLEOTIDE SEQUENCE [LARGE SCALE GENOMIC DNA]</scope>
    <source>
        <strain evidence="7 8">Hel1_31_D35</strain>
    </source>
</reference>
<dbReference type="NCBIfam" id="NF033581">
    <property type="entry name" value="transpos_IS5_4"/>
    <property type="match status" value="1"/>
</dbReference>
<dbReference type="Proteomes" id="UP000229757">
    <property type="component" value="Chromosome"/>
</dbReference>
<keyword evidence="3" id="KW-0238">DNA-binding</keyword>
<dbReference type="InterPro" id="IPR047959">
    <property type="entry name" value="Transpos_IS5"/>
</dbReference>
<comment type="similarity">
    <text evidence="1">Belongs to the transposase 11 family.</text>
</comment>
<keyword evidence="2" id="KW-0815">Transposition</keyword>
<dbReference type="GO" id="GO:0004803">
    <property type="term" value="F:transposase activity"/>
    <property type="evidence" value="ECO:0007669"/>
    <property type="project" value="InterPro"/>
</dbReference>
<sequence length="250" mass="28595">MPEDRVPDAKTIWLFRERLTKKGIVKQLFHGFEYQLQLKGLAARKGQIVDASFIEAPRQRNTREENKDIKAGITPESFAENNHKASQKDVDARWTKKNNEVHFGYKVHVAIDNENKLIRDYDVTSAEVHDSQVFIELLADNSSADVWADSAYQSEASTLELYASGYRNKVHKKARRNKPLSVKQQEMNSKKSKTRARVEHVFGSMENEQGGMFVRTIGHTRAAVKIGLMNLAYNMRRMVSLQRRGASVIC</sequence>